<feature type="region of interest" description="Disordered" evidence="1">
    <location>
        <begin position="107"/>
        <end position="128"/>
    </location>
</feature>
<feature type="compositionally biased region" description="Polar residues" evidence="1">
    <location>
        <begin position="217"/>
        <end position="334"/>
    </location>
</feature>
<evidence type="ECO:0000313" key="2">
    <source>
        <dbReference type="Proteomes" id="UP000694941"/>
    </source>
</evidence>
<keyword evidence="2" id="KW-1185">Reference proteome</keyword>
<feature type="region of interest" description="Disordered" evidence="1">
    <location>
        <begin position="388"/>
        <end position="466"/>
    </location>
</feature>
<feature type="region of interest" description="Disordered" evidence="1">
    <location>
        <begin position="1"/>
        <end position="30"/>
    </location>
</feature>
<feature type="compositionally biased region" description="Basic and acidic residues" evidence="1">
    <location>
        <begin position="1081"/>
        <end position="1092"/>
    </location>
</feature>
<name>A0ABM1BPZ0_LIMPO</name>
<feature type="compositionally biased region" description="Basic and acidic residues" evidence="1">
    <location>
        <begin position="8"/>
        <end position="26"/>
    </location>
</feature>
<feature type="region of interest" description="Disordered" evidence="1">
    <location>
        <begin position="830"/>
        <end position="849"/>
    </location>
</feature>
<feature type="region of interest" description="Disordered" evidence="1">
    <location>
        <begin position="588"/>
        <end position="621"/>
    </location>
</feature>
<organism evidence="2 3">
    <name type="scientific">Limulus polyphemus</name>
    <name type="common">Atlantic horseshoe crab</name>
    <dbReference type="NCBI Taxonomy" id="6850"/>
    <lineage>
        <taxon>Eukaryota</taxon>
        <taxon>Metazoa</taxon>
        <taxon>Ecdysozoa</taxon>
        <taxon>Arthropoda</taxon>
        <taxon>Chelicerata</taxon>
        <taxon>Merostomata</taxon>
        <taxon>Xiphosura</taxon>
        <taxon>Limulidae</taxon>
        <taxon>Limulus</taxon>
    </lineage>
</organism>
<feature type="region of interest" description="Disordered" evidence="1">
    <location>
        <begin position="217"/>
        <end position="337"/>
    </location>
</feature>
<dbReference type="Proteomes" id="UP000694941">
    <property type="component" value="Unplaced"/>
</dbReference>
<gene>
    <name evidence="3" type="primary">LOC106470405</name>
</gene>
<feature type="region of interest" description="Disordered" evidence="1">
    <location>
        <begin position="1081"/>
        <end position="1109"/>
    </location>
</feature>
<proteinExistence type="predicted"/>
<evidence type="ECO:0000256" key="1">
    <source>
        <dbReference type="SAM" id="MobiDB-lite"/>
    </source>
</evidence>
<accession>A0ABM1BPZ0</accession>
<feature type="compositionally biased region" description="Acidic residues" evidence="1">
    <location>
        <begin position="601"/>
        <end position="615"/>
    </location>
</feature>
<feature type="compositionally biased region" description="Basic and acidic residues" evidence="1">
    <location>
        <begin position="527"/>
        <end position="556"/>
    </location>
</feature>
<evidence type="ECO:0000313" key="3">
    <source>
        <dbReference type="RefSeq" id="XP_013786414.1"/>
    </source>
</evidence>
<feature type="region of interest" description="Disordered" evidence="1">
    <location>
        <begin position="519"/>
        <end position="575"/>
    </location>
</feature>
<dbReference type="RefSeq" id="XP_013786414.1">
    <property type="nucleotide sequence ID" value="XM_013930960.1"/>
</dbReference>
<protein>
    <submittedName>
        <fullName evidence="3">Uncharacterized protein LOC106470405</fullName>
    </submittedName>
</protein>
<dbReference type="GeneID" id="106470405"/>
<sequence length="1109" mass="124576">MLHVHQRGKSERQQPRDVSRNEEMLRKSRSKIGNSYSVDVNQLPKNVFTKARQLFGSEICQHYLQERGFKRNLKVDKESVCLWEEENGNLFSEKYQPVSLSCKEKSEESGVVDLPDHQQTQKHSPPLSEDVTLVVPSETGQDSLLAARGLDILVDESSSETKSLYNALETELWSPKLAKIFSPEAGVEQSRYQIEGIRSNNLQTSHNITSVDVSEHWNTSSHCDNSQNPDNITTSNVDVSKHWNTSSHCDNSQNPDNITTSNVNVSKHWNTSSHGDNSQNPDNITSNVDVPEHWNTSSRGDNSQNPDNITTSNVDVSEHWNTSSHGDNSQNPDNITVGVDVSERCSNSQNPDNITTSNVDVFEHWNTSSHCDNSQNPDNITVGVDVSERCSNSQNPDNITTSNVDVSEHWNTSSRGDNSQNPDNITSNVDVSEHWNTSSHGDTSQNPDNKTSNVDVSEHWDKSSDTQEDVNVVALSSCFKSVVKDDIHCKETCHDDPPLDHSFNTTDSFRFISLTETERVGQSNNSSKEDQVETFKHRDGASSSDEFKTSSFEERIPLSTGSTSNEEGKQTSEHQVCSDVISLENKMSTITQDVSRKQTQDNEENDDENKEDDNESLNTLKLEEDNCKVTEDVLQNSIVKSLDSGIRKRKCSKRQVNNVNNMSENQDIQCEIPIKNRKVSALSVYASIENGMITEVKCKRFKKRTVKNREKCDISGTSDCRTAGEEREGNIAKNKNSCLVVSPKPTNYSCDPAIREVVEDLVQTVFLNSLDRENDLKLEDPNNVRVKDLFQKFCDDFNFEHCDYQELITDFSETVKPKLSGCGEYSVPPTKRGRKKFDPNINSSAPDVPQHLYHRGESKTMNKFYHSISLRRKSRWLRQIPSAKRVVTRLALHEMGLEKVEDLESIHEGKKRKSSGGVVEDASRASATFVKFNGGVVEDASRPSATFVKFNGGVVEDASRPSATFVKFNGGVVEDASRASATFAKFNGLRKDKTASSQKKQSLKRKRRIMNQSGNDGSCFTSCQVHEECVKEGGHDSVRLTSVQNGYKVNYKNLKRTNLEDGVRIVGKPQDTLVPRNYGFRERSHRDLKENEQNAGTDSLGKKTKKFRY</sequence>
<feature type="compositionally biased region" description="Polar residues" evidence="1">
    <location>
        <begin position="389"/>
        <end position="455"/>
    </location>
</feature>
<feature type="region of interest" description="Disordered" evidence="1">
    <location>
        <begin position="992"/>
        <end position="1011"/>
    </location>
</feature>
<feature type="compositionally biased region" description="Basic and acidic residues" evidence="1">
    <location>
        <begin position="456"/>
        <end position="465"/>
    </location>
</feature>
<reference evidence="3" key="1">
    <citation type="submission" date="2025-08" db="UniProtKB">
        <authorList>
            <consortium name="RefSeq"/>
        </authorList>
    </citation>
    <scope>IDENTIFICATION</scope>
    <source>
        <tissue evidence="3">Muscle</tissue>
    </source>
</reference>